<dbReference type="InterPro" id="IPR025734">
    <property type="entry name" value="EspG"/>
</dbReference>
<comment type="similarity">
    <text evidence="2">Belongs to the EspG family.</text>
</comment>
<dbReference type="AlphaFoldDB" id="A0A4R6S2J8"/>
<keyword evidence="4" id="KW-0143">Chaperone</keyword>
<comment type="subcellular location">
    <subcellularLocation>
        <location evidence="1">Cytoplasm</location>
    </subcellularLocation>
</comment>
<dbReference type="OrthoDB" id="3680115at2"/>
<dbReference type="RefSeq" id="WP_133852845.1">
    <property type="nucleotide sequence ID" value="NZ_SNXZ01000006.1"/>
</dbReference>
<sequence length="300" mass="33316">MEPSTARGVRLHPIEIDLLCTFAEVEAPFPLEIESSGQTYTEQLMIYRGAREALTERGLADEGGPLGVAEDFVHLIRFGTGALDLVLFDDQPRLRAVVLADRGEALLVTQDPRDEVGYVYLKPITLDEAVEELMALVPQHDAPMASPFTLPRRAIAAVFSALTERMGDPESGVAPQEFTGDEVDELIRSHGIDERAVRNMVTHLQPVFGNGQAGIARRTGAEGDEWRRDGDELRWLDTSRGRWRFADGDETGLGRSAARTMRRSSEEDDDELAGSEWISVNPFPMDEMRSALRKLAARLR</sequence>
<keyword evidence="3" id="KW-0963">Cytoplasm</keyword>
<dbReference type="EMBL" id="SNXZ01000006">
    <property type="protein sequence ID" value="TDP93849.1"/>
    <property type="molecule type" value="Genomic_DNA"/>
</dbReference>
<proteinExistence type="inferred from homology"/>
<protein>
    <submittedName>
        <fullName evidence="6">ESAT-6 protein secretion system EspG family protein</fullName>
    </submittedName>
</protein>
<name>A0A4R6S2J8_LABRH</name>
<evidence type="ECO:0000256" key="4">
    <source>
        <dbReference type="ARBA" id="ARBA00023186"/>
    </source>
</evidence>
<evidence type="ECO:0000313" key="7">
    <source>
        <dbReference type="Proteomes" id="UP000295444"/>
    </source>
</evidence>
<dbReference type="Pfam" id="PF14011">
    <property type="entry name" value="ESX-1_EspG"/>
    <property type="match status" value="1"/>
</dbReference>
<keyword evidence="7" id="KW-1185">Reference proteome</keyword>
<evidence type="ECO:0000256" key="2">
    <source>
        <dbReference type="ARBA" id="ARBA00006411"/>
    </source>
</evidence>
<feature type="region of interest" description="Disordered" evidence="5">
    <location>
        <begin position="250"/>
        <end position="270"/>
    </location>
</feature>
<dbReference type="Proteomes" id="UP000295444">
    <property type="component" value="Unassembled WGS sequence"/>
</dbReference>
<reference evidence="6 7" key="1">
    <citation type="submission" date="2019-03" db="EMBL/GenBank/DDBJ databases">
        <title>Genomic Encyclopedia of Type Strains, Phase IV (KMG-IV): sequencing the most valuable type-strain genomes for metagenomic binning, comparative biology and taxonomic classification.</title>
        <authorList>
            <person name="Goeker M."/>
        </authorList>
    </citation>
    <scope>NUCLEOTIDE SEQUENCE [LARGE SCALE GENOMIC DNA]</scope>
    <source>
        <strain evidence="6 7">DSM 45361</strain>
    </source>
</reference>
<accession>A0A4R6S2J8</accession>
<evidence type="ECO:0000256" key="5">
    <source>
        <dbReference type="SAM" id="MobiDB-lite"/>
    </source>
</evidence>
<evidence type="ECO:0000256" key="1">
    <source>
        <dbReference type="ARBA" id="ARBA00004496"/>
    </source>
</evidence>
<comment type="caution">
    <text evidence="6">The sequence shown here is derived from an EMBL/GenBank/DDBJ whole genome shotgun (WGS) entry which is preliminary data.</text>
</comment>
<evidence type="ECO:0000256" key="3">
    <source>
        <dbReference type="ARBA" id="ARBA00022490"/>
    </source>
</evidence>
<organism evidence="6 7">
    <name type="scientific">Labedaea rhizosphaerae</name>
    <dbReference type="NCBI Taxonomy" id="598644"/>
    <lineage>
        <taxon>Bacteria</taxon>
        <taxon>Bacillati</taxon>
        <taxon>Actinomycetota</taxon>
        <taxon>Actinomycetes</taxon>
        <taxon>Pseudonocardiales</taxon>
        <taxon>Pseudonocardiaceae</taxon>
        <taxon>Labedaea</taxon>
    </lineage>
</organism>
<evidence type="ECO:0000313" key="6">
    <source>
        <dbReference type="EMBL" id="TDP93849.1"/>
    </source>
</evidence>
<gene>
    <name evidence="6" type="ORF">EV186_106243</name>
</gene>